<dbReference type="InterPro" id="IPR026961">
    <property type="entry name" value="PGG_dom"/>
</dbReference>
<dbReference type="InterPro" id="IPR025314">
    <property type="entry name" value="DUF4219"/>
</dbReference>
<dbReference type="PANTHER" id="PTHR24177">
    <property type="entry name" value="CASKIN"/>
    <property type="match status" value="1"/>
</dbReference>
<evidence type="ECO:0000313" key="5">
    <source>
        <dbReference type="Proteomes" id="UP000811609"/>
    </source>
</evidence>
<dbReference type="GO" id="GO:0016020">
    <property type="term" value="C:membrane"/>
    <property type="evidence" value="ECO:0007669"/>
    <property type="project" value="TreeGrafter"/>
</dbReference>
<dbReference type="AlphaFoldDB" id="A0A8T1NLI8"/>
<keyword evidence="1" id="KW-0472">Membrane</keyword>
<evidence type="ECO:0000259" key="3">
    <source>
        <dbReference type="Pfam" id="PF13962"/>
    </source>
</evidence>
<proteinExistence type="predicted"/>
<evidence type="ECO:0000313" key="4">
    <source>
        <dbReference type="EMBL" id="KAG6630014.1"/>
    </source>
</evidence>
<feature type="transmembrane region" description="Helical" evidence="1">
    <location>
        <begin position="624"/>
        <end position="647"/>
    </location>
</feature>
<feature type="transmembrane region" description="Helical" evidence="1">
    <location>
        <begin position="539"/>
        <end position="560"/>
    </location>
</feature>
<feature type="transmembrane region" description="Helical" evidence="1">
    <location>
        <begin position="653"/>
        <end position="674"/>
    </location>
</feature>
<dbReference type="Pfam" id="PF12796">
    <property type="entry name" value="Ank_2"/>
    <property type="match status" value="1"/>
</dbReference>
<reference evidence="4" key="1">
    <citation type="submission" date="2020-12" db="EMBL/GenBank/DDBJ databases">
        <title>WGS assembly of Carya illinoinensis cv. Pawnee.</title>
        <authorList>
            <person name="Platts A."/>
            <person name="Shu S."/>
            <person name="Wright S."/>
            <person name="Barry K."/>
            <person name="Edger P."/>
            <person name="Pires J.C."/>
            <person name="Schmutz J."/>
        </authorList>
    </citation>
    <scope>NUCLEOTIDE SEQUENCE</scope>
    <source>
        <tissue evidence="4">Leaf</tissue>
    </source>
</reference>
<dbReference type="PANTHER" id="PTHR24177:SF329">
    <property type="entry name" value="ANKYRIN REPEAT PROTEIN"/>
    <property type="match status" value="1"/>
</dbReference>
<protein>
    <recommendedName>
        <fullName evidence="6">PGG domain-containing protein</fullName>
    </recommendedName>
</protein>
<name>A0A8T1NLI8_CARIL</name>
<keyword evidence="1" id="KW-0812">Transmembrane</keyword>
<keyword evidence="1" id="KW-1133">Transmembrane helix</keyword>
<dbReference type="Pfam" id="PF13961">
    <property type="entry name" value="DUF4219"/>
    <property type="match status" value="1"/>
</dbReference>
<evidence type="ECO:0000259" key="2">
    <source>
        <dbReference type="Pfam" id="PF13961"/>
    </source>
</evidence>
<dbReference type="EMBL" id="CM031822">
    <property type="protein sequence ID" value="KAG6630014.1"/>
    <property type="molecule type" value="Genomic_DNA"/>
</dbReference>
<gene>
    <name evidence="4" type="ORF">CIPAW_14G125300</name>
</gene>
<feature type="domain" description="PGG" evidence="3">
    <location>
        <begin position="535"/>
        <end position="647"/>
    </location>
</feature>
<dbReference type="Pfam" id="PF13962">
    <property type="entry name" value="PGG"/>
    <property type="match status" value="1"/>
</dbReference>
<feature type="domain" description="DUF4219" evidence="2">
    <location>
        <begin position="30"/>
        <end position="52"/>
    </location>
</feature>
<organism evidence="4 5">
    <name type="scientific">Carya illinoinensis</name>
    <name type="common">Pecan</name>
    <dbReference type="NCBI Taxonomy" id="32201"/>
    <lineage>
        <taxon>Eukaryota</taxon>
        <taxon>Viridiplantae</taxon>
        <taxon>Streptophyta</taxon>
        <taxon>Embryophyta</taxon>
        <taxon>Tracheophyta</taxon>
        <taxon>Spermatophyta</taxon>
        <taxon>Magnoliopsida</taxon>
        <taxon>eudicotyledons</taxon>
        <taxon>Gunneridae</taxon>
        <taxon>Pentapetalae</taxon>
        <taxon>rosids</taxon>
        <taxon>fabids</taxon>
        <taxon>Fagales</taxon>
        <taxon>Juglandaceae</taxon>
        <taxon>Carya</taxon>
    </lineage>
</organism>
<dbReference type="SMART" id="SM00248">
    <property type="entry name" value="ANK"/>
    <property type="match status" value="4"/>
</dbReference>
<dbReference type="InterPro" id="IPR002110">
    <property type="entry name" value="Ankyrin_rpt"/>
</dbReference>
<evidence type="ECO:0008006" key="6">
    <source>
        <dbReference type="Google" id="ProtNLM"/>
    </source>
</evidence>
<keyword evidence="5" id="KW-1185">Reference proteome</keyword>
<feature type="transmembrane region" description="Helical" evidence="1">
    <location>
        <begin position="580"/>
        <end position="603"/>
    </location>
</feature>
<comment type="caution">
    <text evidence="4">The sequence shown here is derived from an EMBL/GenBank/DDBJ whole genome shotgun (WGS) entry which is preliminary data.</text>
</comment>
<dbReference type="Proteomes" id="UP000811609">
    <property type="component" value="Chromosome 14"/>
</dbReference>
<sequence>MATSHIRTYGTTSSAAFSAAVVPQAILLHDEDNYEEWKVRVKTYLLSQDLWQDVQQTDEPFLGRGRENFMALHLVLLTLITLKDKPASQIKQAGSIPSMHGKTMNSLDRGSYEELYNAVRDGNLEETRRILESQPEALNKSITDEDETALHIAVINGREDIVQELVNQMSEEALEMHDSDGYTALITAAVLGNETMVECMLVDQHRRLISITDSEENLPVVMALNSRQIKMGRLLFFKYHDHHIADSDEEISKNATLLTRAIYTETLDIALELIKRCPRLALTHDESGESPILALASMRHFFPSGNQLGFWKQYIYSCMRVPSAIPTSDHIHLNVSNGQQCQRNQEDQNNRSVIKQLSEMKEIHDQSHALLSQMCEAISKSTTQELKDGLVYTAITRAAKNGIFEFVSKMLEMDRRFLWTNDRNRRNIFMLAVLHRQEKIFSILYRQDRKMNYLLTSKRDVYGNNILHMAGMIEDSTWVNKIPGAALQMQRELQWFKDVERIVHPKDKESTNEDGLTPRQLFTKNHADLMENGQKWMKVTATSCTVVGALIVTIMFAVAFTIPGGNDQTTGFPIFLKKKLFVLFIICDTLSLFSSSTSILMFLGILTSSYAEDDFLEYLPRQMIIGLSTLFCSIATMVIAFSTALIIMLHDQYSWILIPIISLACVPVIIFIWMQFPLLKIMIFSTYGSGIFNRKKKM</sequence>
<accession>A0A8T1NLI8</accession>
<evidence type="ECO:0000256" key="1">
    <source>
        <dbReference type="SAM" id="Phobius"/>
    </source>
</evidence>